<evidence type="ECO:0000259" key="1">
    <source>
        <dbReference type="Pfam" id="PF04015"/>
    </source>
</evidence>
<feature type="domain" description="DUF362" evidence="1">
    <location>
        <begin position="33"/>
        <end position="225"/>
    </location>
</feature>
<evidence type="ECO:0000313" key="2">
    <source>
        <dbReference type="EMBL" id="ADL12834.1"/>
    </source>
</evidence>
<dbReference type="eggNOG" id="COG2006">
    <property type="taxonomic scope" value="Bacteria"/>
</dbReference>
<dbReference type="RefSeq" id="WP_013278280.1">
    <property type="nucleotide sequence ID" value="NC_014378.1"/>
</dbReference>
<name>D9QQP3_ACEAZ</name>
<organism evidence="2 3">
    <name type="scientific">Acetohalobium arabaticum (strain ATCC 49924 / DSM 5501 / Z-7288)</name>
    <dbReference type="NCBI Taxonomy" id="574087"/>
    <lineage>
        <taxon>Bacteria</taxon>
        <taxon>Bacillati</taxon>
        <taxon>Bacillota</taxon>
        <taxon>Clostridia</taxon>
        <taxon>Halanaerobiales</taxon>
        <taxon>Halobacteroidaceae</taxon>
        <taxon>Acetohalobium</taxon>
    </lineage>
</organism>
<proteinExistence type="predicted"/>
<accession>D9QQP3</accession>
<dbReference type="Pfam" id="PF04015">
    <property type="entry name" value="DUF362"/>
    <property type="match status" value="1"/>
</dbReference>
<dbReference type="EMBL" id="CP002105">
    <property type="protein sequence ID" value="ADL12834.1"/>
    <property type="molecule type" value="Genomic_DNA"/>
</dbReference>
<keyword evidence="3" id="KW-1185">Reference proteome</keyword>
<dbReference type="Proteomes" id="UP000001661">
    <property type="component" value="Chromosome"/>
</dbReference>
<dbReference type="AlphaFoldDB" id="D9QQP3"/>
<sequence length="367" mass="40484">MNRIYNLYGSKPKEMVYRILEEMDLDLDSDLTVGLKPNLILDKKSSSGATTDPELAAGVVEYLQQQGIDDILILEGSWVGAETERAFEVCGYNELVRKYDLSLYDLKEDQTQNCRSGRFEIKVCQKPLAVDYLINLPVLKAHCQTKITCALKNLKGCLPDSEKRRFHRLGLHQPIAHLNQILSSDLVLVDGIIGDLTFEEGGNPVHMNRIIAGKDSVLIDAYVARLLGFDAYEVDYIGIAEQLGVGSAELNKAEVIELNQPVDSFQTLDSIAQRGEKISRITDFVTTDQACSACLGSLVHALTRIDDKYGLPADFSISVGQGLEDKEIEGIGVGKCARRADKSIFGCPPDAKSIVDGLVEIWELTDE</sequence>
<protein>
    <recommendedName>
        <fullName evidence="1">DUF362 domain-containing protein</fullName>
    </recommendedName>
</protein>
<evidence type="ECO:0000313" key="3">
    <source>
        <dbReference type="Proteomes" id="UP000001661"/>
    </source>
</evidence>
<reference evidence="2 3" key="1">
    <citation type="journal article" date="2010" name="Stand. Genomic Sci.">
        <title>Complete genome sequence of Acetohalobium arabaticum type strain (Z-7288).</title>
        <authorList>
            <person name="Sikorski J."/>
            <person name="Lapidus A."/>
            <person name="Chertkov O."/>
            <person name="Lucas S."/>
            <person name="Copeland A."/>
            <person name="Glavina Del Rio T."/>
            <person name="Nolan M."/>
            <person name="Tice H."/>
            <person name="Cheng J.F."/>
            <person name="Han C."/>
            <person name="Brambilla E."/>
            <person name="Pitluck S."/>
            <person name="Liolios K."/>
            <person name="Ivanova N."/>
            <person name="Mavromatis K."/>
            <person name="Mikhailova N."/>
            <person name="Pati A."/>
            <person name="Bruce D."/>
            <person name="Detter C."/>
            <person name="Tapia R."/>
            <person name="Goodwin L."/>
            <person name="Chen A."/>
            <person name="Palaniappan K."/>
            <person name="Land M."/>
            <person name="Hauser L."/>
            <person name="Chang Y.J."/>
            <person name="Jeffries C.D."/>
            <person name="Rohde M."/>
            <person name="Goker M."/>
            <person name="Spring S."/>
            <person name="Woyke T."/>
            <person name="Bristow J."/>
            <person name="Eisen J.A."/>
            <person name="Markowitz V."/>
            <person name="Hugenholtz P."/>
            <person name="Kyrpides N.C."/>
            <person name="Klenk H.P."/>
        </authorList>
    </citation>
    <scope>NUCLEOTIDE SEQUENCE [LARGE SCALE GENOMIC DNA]</scope>
    <source>
        <strain evidence="3">ATCC 49924 / DSM 5501 / Z-7288</strain>
    </source>
</reference>
<gene>
    <name evidence="2" type="ordered locus">Acear_1321</name>
</gene>
<dbReference type="KEGG" id="aar:Acear_1321"/>
<dbReference type="HOGENOM" id="CLU_047797_1_0_9"/>
<dbReference type="STRING" id="574087.Acear_1321"/>
<dbReference type="InterPro" id="IPR007160">
    <property type="entry name" value="DUF362"/>
</dbReference>